<proteinExistence type="predicted"/>
<reference evidence="1" key="1">
    <citation type="submission" date="2019-08" db="EMBL/GenBank/DDBJ databases">
        <authorList>
            <person name="Kucharzyk K."/>
            <person name="Murdoch R.W."/>
            <person name="Higgins S."/>
            <person name="Loffler F."/>
        </authorList>
    </citation>
    <scope>NUCLEOTIDE SEQUENCE</scope>
</reference>
<dbReference type="AlphaFoldDB" id="A0A645IDM9"/>
<accession>A0A645IDM9</accession>
<comment type="caution">
    <text evidence="1">The sequence shown here is derived from an EMBL/GenBank/DDBJ whole genome shotgun (WGS) entry which is preliminary data.</text>
</comment>
<protein>
    <submittedName>
        <fullName evidence="1">Uncharacterized protein</fullName>
    </submittedName>
</protein>
<gene>
    <name evidence="1" type="ORF">SDC9_193980</name>
</gene>
<organism evidence="1">
    <name type="scientific">bioreactor metagenome</name>
    <dbReference type="NCBI Taxonomy" id="1076179"/>
    <lineage>
        <taxon>unclassified sequences</taxon>
        <taxon>metagenomes</taxon>
        <taxon>ecological metagenomes</taxon>
    </lineage>
</organism>
<evidence type="ECO:0000313" key="1">
    <source>
        <dbReference type="EMBL" id="MPN46394.1"/>
    </source>
</evidence>
<sequence length="100" mass="11235">MFLRHIADWDAELLRQINFRLHAGTDPVAAAPQFIAFFKNGNSHIKPGLPLIRIGVIEELWIQEMGRKKSVPLVHYIAARFPGKLGILFDVPGIGGRHID</sequence>
<name>A0A645IDM9_9ZZZZ</name>
<dbReference type="EMBL" id="VSSQ01107022">
    <property type="protein sequence ID" value="MPN46394.1"/>
    <property type="molecule type" value="Genomic_DNA"/>
</dbReference>